<dbReference type="EMBL" id="KN838988">
    <property type="protein sequence ID" value="KIJ91592.1"/>
    <property type="molecule type" value="Genomic_DNA"/>
</dbReference>
<dbReference type="AlphaFoldDB" id="A0A0C9X521"/>
<keyword evidence="3" id="KW-0732">Signal</keyword>
<feature type="signal peptide" evidence="3">
    <location>
        <begin position="1"/>
        <end position="20"/>
    </location>
</feature>
<dbReference type="OrthoDB" id="3062801at2759"/>
<keyword evidence="2" id="KW-0472">Membrane</keyword>
<reference evidence="4 5" key="1">
    <citation type="submission" date="2014-04" db="EMBL/GenBank/DDBJ databases">
        <authorList>
            <consortium name="DOE Joint Genome Institute"/>
            <person name="Kuo A."/>
            <person name="Kohler A."/>
            <person name="Nagy L.G."/>
            <person name="Floudas D."/>
            <person name="Copeland A."/>
            <person name="Barry K.W."/>
            <person name="Cichocki N."/>
            <person name="Veneault-Fourrey C."/>
            <person name="LaButti K."/>
            <person name="Lindquist E.A."/>
            <person name="Lipzen A."/>
            <person name="Lundell T."/>
            <person name="Morin E."/>
            <person name="Murat C."/>
            <person name="Sun H."/>
            <person name="Tunlid A."/>
            <person name="Henrissat B."/>
            <person name="Grigoriev I.V."/>
            <person name="Hibbett D.S."/>
            <person name="Martin F."/>
            <person name="Nordberg H.P."/>
            <person name="Cantor M.N."/>
            <person name="Hua S.X."/>
        </authorList>
    </citation>
    <scope>NUCLEOTIDE SEQUENCE [LARGE SCALE GENOMIC DNA]</scope>
    <source>
        <strain evidence="4 5">LaAM-08-1</strain>
    </source>
</reference>
<keyword evidence="2" id="KW-0812">Transmembrane</keyword>
<evidence type="ECO:0000313" key="5">
    <source>
        <dbReference type="Proteomes" id="UP000054477"/>
    </source>
</evidence>
<feature type="non-terminal residue" evidence="4">
    <location>
        <position position="1"/>
    </location>
</feature>
<evidence type="ECO:0000313" key="4">
    <source>
        <dbReference type="EMBL" id="KIJ91592.1"/>
    </source>
</evidence>
<dbReference type="Proteomes" id="UP000054477">
    <property type="component" value="Unassembled WGS sequence"/>
</dbReference>
<name>A0A0C9X521_9AGAR</name>
<feature type="transmembrane region" description="Helical" evidence="2">
    <location>
        <begin position="39"/>
        <end position="60"/>
    </location>
</feature>
<accession>A0A0C9X521</accession>
<organism evidence="4 5">
    <name type="scientific">Laccaria amethystina LaAM-08-1</name>
    <dbReference type="NCBI Taxonomy" id="1095629"/>
    <lineage>
        <taxon>Eukaryota</taxon>
        <taxon>Fungi</taxon>
        <taxon>Dikarya</taxon>
        <taxon>Basidiomycota</taxon>
        <taxon>Agaricomycotina</taxon>
        <taxon>Agaricomycetes</taxon>
        <taxon>Agaricomycetidae</taxon>
        <taxon>Agaricales</taxon>
        <taxon>Agaricineae</taxon>
        <taxon>Hydnangiaceae</taxon>
        <taxon>Laccaria</taxon>
    </lineage>
</organism>
<dbReference type="HOGENOM" id="CLU_162400_0_0_1"/>
<feature type="chain" id="PRO_5002216523" evidence="3">
    <location>
        <begin position="21"/>
        <end position="126"/>
    </location>
</feature>
<evidence type="ECO:0000256" key="2">
    <source>
        <dbReference type="SAM" id="Phobius"/>
    </source>
</evidence>
<gene>
    <name evidence="4" type="ORF">K443DRAFT_685883</name>
</gene>
<evidence type="ECO:0000256" key="3">
    <source>
        <dbReference type="SAM" id="SignalP"/>
    </source>
</evidence>
<evidence type="ECO:0000256" key="1">
    <source>
        <dbReference type="SAM" id="MobiDB-lite"/>
    </source>
</evidence>
<proteinExistence type="predicted"/>
<protein>
    <submittedName>
        <fullName evidence="4">Uncharacterized protein</fullName>
    </submittedName>
</protein>
<feature type="region of interest" description="Disordered" evidence="1">
    <location>
        <begin position="88"/>
        <end position="126"/>
    </location>
</feature>
<keyword evidence="5" id="KW-1185">Reference proteome</keyword>
<reference evidence="5" key="2">
    <citation type="submission" date="2015-01" db="EMBL/GenBank/DDBJ databases">
        <title>Evolutionary Origins and Diversification of the Mycorrhizal Mutualists.</title>
        <authorList>
            <consortium name="DOE Joint Genome Institute"/>
            <consortium name="Mycorrhizal Genomics Consortium"/>
            <person name="Kohler A."/>
            <person name="Kuo A."/>
            <person name="Nagy L.G."/>
            <person name="Floudas D."/>
            <person name="Copeland A."/>
            <person name="Barry K.W."/>
            <person name="Cichocki N."/>
            <person name="Veneault-Fourrey C."/>
            <person name="LaButti K."/>
            <person name="Lindquist E.A."/>
            <person name="Lipzen A."/>
            <person name="Lundell T."/>
            <person name="Morin E."/>
            <person name="Murat C."/>
            <person name="Riley R."/>
            <person name="Ohm R."/>
            <person name="Sun H."/>
            <person name="Tunlid A."/>
            <person name="Henrissat B."/>
            <person name="Grigoriev I.V."/>
            <person name="Hibbett D.S."/>
            <person name="Martin F."/>
        </authorList>
    </citation>
    <scope>NUCLEOTIDE SEQUENCE [LARGE SCALE GENOMIC DNA]</scope>
    <source>
        <strain evidence="5">LaAM-08-1</strain>
    </source>
</reference>
<sequence>RSMLLFLASILSFVWRTGLGNDPFSRAPLSATAVLGPRVAITGVLGLGLAYLVMIVKTLIRYDREWGGMKTDEEMRIGINLDAISVQGRERGRERRERDRDRGSTHRDRGSTRRRGGGADRYLDEA</sequence>
<keyword evidence="2" id="KW-1133">Transmembrane helix</keyword>